<dbReference type="Proteomes" id="UP000019462">
    <property type="component" value="Unassembled WGS sequence"/>
</dbReference>
<dbReference type="EMBL" id="AWNI01000008">
    <property type="protein sequence ID" value="ETS63314.1"/>
    <property type="molecule type" value="Genomic_DNA"/>
</dbReference>
<gene>
    <name evidence="3" type="ORF">PaG_01591</name>
</gene>
<organism evidence="3 4">
    <name type="scientific">Moesziomyces aphidis</name>
    <name type="common">Pseudozyma aphidis</name>
    <dbReference type="NCBI Taxonomy" id="84754"/>
    <lineage>
        <taxon>Eukaryota</taxon>
        <taxon>Fungi</taxon>
        <taxon>Dikarya</taxon>
        <taxon>Basidiomycota</taxon>
        <taxon>Ustilaginomycotina</taxon>
        <taxon>Ustilaginomycetes</taxon>
        <taxon>Ustilaginales</taxon>
        <taxon>Ustilaginaceae</taxon>
        <taxon>Moesziomyces</taxon>
    </lineage>
</organism>
<comment type="caution">
    <text evidence="3">The sequence shown here is derived from an EMBL/GenBank/DDBJ whole genome shotgun (WGS) entry which is preliminary data.</text>
</comment>
<evidence type="ECO:0008006" key="5">
    <source>
        <dbReference type="Google" id="ProtNLM"/>
    </source>
</evidence>
<evidence type="ECO:0000256" key="2">
    <source>
        <dbReference type="SAM" id="SignalP"/>
    </source>
</evidence>
<evidence type="ECO:0000313" key="3">
    <source>
        <dbReference type="EMBL" id="ETS63314.1"/>
    </source>
</evidence>
<dbReference type="HOGENOM" id="CLU_1835985_0_0_1"/>
<keyword evidence="4" id="KW-1185">Reference proteome</keyword>
<feature type="compositionally biased region" description="Low complexity" evidence="1">
    <location>
        <begin position="122"/>
        <end position="134"/>
    </location>
</feature>
<reference evidence="3 4" key="1">
    <citation type="journal article" date="2014" name="Genome Announc.">
        <title>Genome sequence of the basidiomycetous fungus Pseudozyma aphidis DSM70725, an efficient producer of biosurfactant mannosylerythritol lipids.</title>
        <authorList>
            <person name="Lorenz S."/>
            <person name="Guenther M."/>
            <person name="Grumaz C."/>
            <person name="Rupp S."/>
            <person name="Zibek S."/>
            <person name="Sohn K."/>
        </authorList>
    </citation>
    <scope>NUCLEOTIDE SEQUENCE [LARGE SCALE GENOMIC DNA]</scope>
    <source>
        <strain evidence="4">ATCC 32657 / CBS 517.83 / DSM 70725 / JCM 10318 / NBRC 10182 / NRRL Y-7954 / St-0401</strain>
    </source>
</reference>
<dbReference type="AlphaFoldDB" id="W3VP40"/>
<name>W3VP40_MOEAP</name>
<accession>W3VP40</accession>
<protein>
    <recommendedName>
        <fullName evidence="5">Secreted protein</fullName>
    </recommendedName>
</protein>
<evidence type="ECO:0000313" key="4">
    <source>
        <dbReference type="Proteomes" id="UP000019462"/>
    </source>
</evidence>
<feature type="signal peptide" evidence="2">
    <location>
        <begin position="1"/>
        <end position="20"/>
    </location>
</feature>
<keyword evidence="2" id="KW-0732">Signal</keyword>
<feature type="region of interest" description="Disordered" evidence="1">
    <location>
        <begin position="116"/>
        <end position="140"/>
    </location>
</feature>
<sequence>MSSNCLHLLTPSALAAAAAAATAAHRAATSPSLGYPLFAQVMIAEPLRLLPQTLLVATASRLKLHIATVARSMPRLWLSTPPILSMLCSCSALPMDAIVSTSMRIKTGQIAASPIPSHHHPSLSSPQLLFPLSSIESPSP</sequence>
<evidence type="ECO:0000256" key="1">
    <source>
        <dbReference type="SAM" id="MobiDB-lite"/>
    </source>
</evidence>
<feature type="chain" id="PRO_5004833268" description="Secreted protein" evidence="2">
    <location>
        <begin position="21"/>
        <end position="140"/>
    </location>
</feature>
<proteinExistence type="predicted"/>